<comment type="caution">
    <text evidence="1">The sequence shown here is derived from an EMBL/GenBank/DDBJ whole genome shotgun (WGS) entry which is preliminary data.</text>
</comment>
<gene>
    <name evidence="1" type="ORF">CEXT_462271</name>
</gene>
<dbReference type="Proteomes" id="UP001054945">
    <property type="component" value="Unassembled WGS sequence"/>
</dbReference>
<sequence length="224" mass="26105">MQCFEGLPDPKPTLPYYTVFSLDKSELSPLKCFASGLPDPNPTLPYYTVFSLDKSELSPLKCLQVKFVKREEEISKGKKYVAHVGIHFLSRKRRSACRETADPTNEDFDRTSEHYLFGKQKLAEREEKINKNIYIYLSQVERHCLCRKIWSGCRETADPTIEDVDGTSEHYLFLRNRILAYRFGVVNRFVMDCYKHRWFSGRMLACHADGPGSIPGRCMRFFTF</sequence>
<keyword evidence="2" id="KW-1185">Reference proteome</keyword>
<organism evidence="1 2">
    <name type="scientific">Caerostris extrusa</name>
    <name type="common">Bark spider</name>
    <name type="synonym">Caerostris bankana</name>
    <dbReference type="NCBI Taxonomy" id="172846"/>
    <lineage>
        <taxon>Eukaryota</taxon>
        <taxon>Metazoa</taxon>
        <taxon>Ecdysozoa</taxon>
        <taxon>Arthropoda</taxon>
        <taxon>Chelicerata</taxon>
        <taxon>Arachnida</taxon>
        <taxon>Araneae</taxon>
        <taxon>Araneomorphae</taxon>
        <taxon>Entelegynae</taxon>
        <taxon>Araneoidea</taxon>
        <taxon>Araneidae</taxon>
        <taxon>Caerostris</taxon>
    </lineage>
</organism>
<evidence type="ECO:0000313" key="2">
    <source>
        <dbReference type="Proteomes" id="UP001054945"/>
    </source>
</evidence>
<evidence type="ECO:0000313" key="1">
    <source>
        <dbReference type="EMBL" id="GIY26107.1"/>
    </source>
</evidence>
<dbReference type="AlphaFoldDB" id="A0AAV4RXJ9"/>
<reference evidence="1 2" key="1">
    <citation type="submission" date="2021-06" db="EMBL/GenBank/DDBJ databases">
        <title>Caerostris extrusa draft genome.</title>
        <authorList>
            <person name="Kono N."/>
            <person name="Arakawa K."/>
        </authorList>
    </citation>
    <scope>NUCLEOTIDE SEQUENCE [LARGE SCALE GENOMIC DNA]</scope>
</reference>
<protein>
    <submittedName>
        <fullName evidence="1">Uncharacterized protein</fullName>
    </submittedName>
</protein>
<proteinExistence type="predicted"/>
<name>A0AAV4RXJ9_CAEEX</name>
<accession>A0AAV4RXJ9</accession>
<dbReference type="EMBL" id="BPLR01008628">
    <property type="protein sequence ID" value="GIY26107.1"/>
    <property type="molecule type" value="Genomic_DNA"/>
</dbReference>